<organism evidence="1">
    <name type="scientific">Sesamum angustifolium</name>
    <dbReference type="NCBI Taxonomy" id="2727405"/>
    <lineage>
        <taxon>Eukaryota</taxon>
        <taxon>Viridiplantae</taxon>
        <taxon>Streptophyta</taxon>
        <taxon>Embryophyta</taxon>
        <taxon>Tracheophyta</taxon>
        <taxon>Spermatophyta</taxon>
        <taxon>Magnoliopsida</taxon>
        <taxon>eudicotyledons</taxon>
        <taxon>Gunneridae</taxon>
        <taxon>Pentapetalae</taxon>
        <taxon>asterids</taxon>
        <taxon>lamiids</taxon>
        <taxon>Lamiales</taxon>
        <taxon>Pedaliaceae</taxon>
        <taxon>Sesamum</taxon>
    </lineage>
</organism>
<proteinExistence type="predicted"/>
<evidence type="ECO:0000313" key="1">
    <source>
        <dbReference type="EMBL" id="KAL0311566.1"/>
    </source>
</evidence>
<name>A0AAW2KWZ1_9LAMI</name>
<dbReference type="AlphaFoldDB" id="A0AAW2KWZ1"/>
<accession>A0AAW2KWZ1</accession>
<reference evidence="1" key="1">
    <citation type="submission" date="2020-06" db="EMBL/GenBank/DDBJ databases">
        <authorList>
            <person name="Li T."/>
            <person name="Hu X."/>
            <person name="Zhang T."/>
            <person name="Song X."/>
            <person name="Zhang H."/>
            <person name="Dai N."/>
            <person name="Sheng W."/>
            <person name="Hou X."/>
            <person name="Wei L."/>
        </authorList>
    </citation>
    <scope>NUCLEOTIDE SEQUENCE</scope>
    <source>
        <strain evidence="1">G01</strain>
        <tissue evidence="1">Leaf</tissue>
    </source>
</reference>
<reference evidence="1" key="2">
    <citation type="journal article" date="2024" name="Plant">
        <title>Genomic evolution and insights into agronomic trait innovations of Sesamum species.</title>
        <authorList>
            <person name="Miao H."/>
            <person name="Wang L."/>
            <person name="Qu L."/>
            <person name="Liu H."/>
            <person name="Sun Y."/>
            <person name="Le M."/>
            <person name="Wang Q."/>
            <person name="Wei S."/>
            <person name="Zheng Y."/>
            <person name="Lin W."/>
            <person name="Duan Y."/>
            <person name="Cao H."/>
            <person name="Xiong S."/>
            <person name="Wang X."/>
            <person name="Wei L."/>
            <person name="Li C."/>
            <person name="Ma Q."/>
            <person name="Ju M."/>
            <person name="Zhao R."/>
            <person name="Li G."/>
            <person name="Mu C."/>
            <person name="Tian Q."/>
            <person name="Mei H."/>
            <person name="Zhang T."/>
            <person name="Gao T."/>
            <person name="Zhang H."/>
        </authorList>
    </citation>
    <scope>NUCLEOTIDE SEQUENCE</scope>
    <source>
        <strain evidence="1">G01</strain>
    </source>
</reference>
<sequence>MRLSKPVHVALSSGGGGKRSYSSSLLWKNLHLTLGWGTGSRTYGSSKGSQCSVSSSDVGGGGGNGTMSLSIAHASHRLEDLQLGYQTALPPLVLLVSDWDSMGVVHNLLHNRIELWFPQMALNIVYQKYPRYVVRSGRDPKVSGTDVQYAPRNWMEFARKKQVRTMPGGIPMMALQQLSQ</sequence>
<comment type="caution">
    <text evidence="1">The sequence shown here is derived from an EMBL/GenBank/DDBJ whole genome shotgun (WGS) entry which is preliminary data.</text>
</comment>
<protein>
    <submittedName>
        <fullName evidence="1">Uncharacterized protein</fullName>
    </submittedName>
</protein>
<dbReference type="EMBL" id="JACGWK010000016">
    <property type="protein sequence ID" value="KAL0311566.1"/>
    <property type="molecule type" value="Genomic_DNA"/>
</dbReference>
<gene>
    <name evidence="1" type="ORF">Sangu_2451300</name>
</gene>